<sequence length="48" mass="5440">MEISLHKTEKGLKELHRKLAEEQKLRELPGLVAEIEDALCELDAAVNK</sequence>
<dbReference type="EMBL" id="BK032551">
    <property type="protein sequence ID" value="DAF47176.1"/>
    <property type="molecule type" value="Genomic_DNA"/>
</dbReference>
<protein>
    <submittedName>
        <fullName evidence="1">Uncharacterized protein</fullName>
    </submittedName>
</protein>
<accession>A0A8S5S8D2</accession>
<proteinExistence type="predicted"/>
<name>A0A8S5S8D2_9CAUD</name>
<reference evidence="1" key="1">
    <citation type="journal article" date="2021" name="Proc. Natl. Acad. Sci. U.S.A.">
        <title>A Catalog of Tens of Thousands of Viruses from Human Metagenomes Reveals Hidden Associations with Chronic Diseases.</title>
        <authorList>
            <person name="Tisza M.J."/>
            <person name="Buck C.B."/>
        </authorList>
    </citation>
    <scope>NUCLEOTIDE SEQUENCE</scope>
    <source>
        <strain evidence="1">CtTVN2</strain>
    </source>
</reference>
<organism evidence="1">
    <name type="scientific">Caudovirales sp. ctTVN2</name>
    <dbReference type="NCBI Taxonomy" id="2827634"/>
    <lineage>
        <taxon>Viruses</taxon>
        <taxon>Duplodnaviria</taxon>
        <taxon>Heunggongvirae</taxon>
        <taxon>Uroviricota</taxon>
        <taxon>Caudoviricetes</taxon>
    </lineage>
</organism>
<evidence type="ECO:0000313" key="1">
    <source>
        <dbReference type="EMBL" id="DAF47176.1"/>
    </source>
</evidence>